<name>A0ABS2BQL5_9NEIS</name>
<dbReference type="RefSeq" id="WP_203539471.1">
    <property type="nucleotide sequence ID" value="NZ_JAESND010000009.1"/>
</dbReference>
<evidence type="ECO:0000313" key="1">
    <source>
        <dbReference type="EMBL" id="MBM3117246.1"/>
    </source>
</evidence>
<protein>
    <recommendedName>
        <fullName evidence="3">GTPase</fullName>
    </recommendedName>
</protein>
<accession>A0ABS2BQL5</accession>
<comment type="caution">
    <text evidence="1">The sequence shown here is derived from an EMBL/GenBank/DDBJ whole genome shotgun (WGS) entry which is preliminary data.</text>
</comment>
<dbReference type="EMBL" id="JAESND010000009">
    <property type="protein sequence ID" value="MBM3117246.1"/>
    <property type="molecule type" value="Genomic_DNA"/>
</dbReference>
<reference evidence="1 2" key="1">
    <citation type="submission" date="2021-01" db="EMBL/GenBank/DDBJ databases">
        <title>Draft Genome Sequence and Polyhydroxyalkanoate Biosynthetic Potential of Jeongeupia naejangsanensis Type Strain DSM 24253.</title>
        <authorList>
            <person name="Turrini P."/>
            <person name="Artuso I."/>
            <person name="Lugli G.A."/>
            <person name="Frangipani E."/>
            <person name="Ventura M."/>
            <person name="Visca P."/>
        </authorList>
    </citation>
    <scope>NUCLEOTIDE SEQUENCE [LARGE SCALE GENOMIC DNA]</scope>
    <source>
        <strain evidence="1 2">DSM 24253</strain>
    </source>
</reference>
<organism evidence="1 2">
    <name type="scientific">Jeongeupia naejangsanensis</name>
    <dbReference type="NCBI Taxonomy" id="613195"/>
    <lineage>
        <taxon>Bacteria</taxon>
        <taxon>Pseudomonadati</taxon>
        <taxon>Pseudomonadota</taxon>
        <taxon>Betaproteobacteria</taxon>
        <taxon>Neisseriales</taxon>
        <taxon>Chitinibacteraceae</taxon>
        <taxon>Jeongeupia</taxon>
    </lineage>
</organism>
<dbReference type="Proteomes" id="UP000809431">
    <property type="component" value="Unassembled WGS sequence"/>
</dbReference>
<keyword evidence="2" id="KW-1185">Reference proteome</keyword>
<evidence type="ECO:0008006" key="3">
    <source>
        <dbReference type="Google" id="ProtNLM"/>
    </source>
</evidence>
<sequence length="502" mass="56049">MMLTLALPDFDPRLDPIVERDPAKLRDWLIRLPMSQVQDAGRQVLDALASCNRVRIAPDERFALLEQYGTAIDLLAGGLESLYRVPGLPMAERARQAAQLMRALWQELATGYKRTLIDRLEKRSLFGNQRLAAQVIQRTMQTHYQQLRLASRTYMAMPAGFWRETHQLFRHAGEHKLLEEGNDDHQTSSNLYYKRMLLLALADPSRYAQDELDKVIELVDSYAPLIRFQSPSKLSAAAGFFLVRLDQDSAPRYIGARNTDGIDGAALLIDTIELGKKLYRALHALEAKAPLAHDRAKVLMWMEILRRVSRQWSIAPKRLFQRILADTRIELCLGLAATVHTTSAGQIDTGTVSPKISQWRIVNESPGGYAVRGDAMPAELARAGEIVALRASADEPWMIASVRWLQQRDDGGIDMGLQVMSAQPTPAMVRAAGPRENVPAQPALLIPEITVLKQAAQLAASKGTYAPLRELAVDTGNGVLRLRATKLVEQQMGYDLFEYQPG</sequence>
<gene>
    <name evidence="1" type="ORF">JMJ54_15535</name>
</gene>
<evidence type="ECO:0000313" key="2">
    <source>
        <dbReference type="Proteomes" id="UP000809431"/>
    </source>
</evidence>
<proteinExistence type="predicted"/>